<gene>
    <name evidence="2" type="ORF">M422DRAFT_196559</name>
</gene>
<dbReference type="Proteomes" id="UP000054279">
    <property type="component" value="Unassembled WGS sequence"/>
</dbReference>
<evidence type="ECO:0000313" key="2">
    <source>
        <dbReference type="EMBL" id="KIJ22883.1"/>
    </source>
</evidence>
<dbReference type="HOGENOM" id="CLU_3162524_0_0_1"/>
<feature type="transmembrane region" description="Helical" evidence="1">
    <location>
        <begin position="12"/>
        <end position="35"/>
    </location>
</feature>
<protein>
    <submittedName>
        <fullName evidence="2">Uncharacterized protein</fullName>
    </submittedName>
</protein>
<organism evidence="2 3">
    <name type="scientific">Sphaerobolus stellatus (strain SS14)</name>
    <dbReference type="NCBI Taxonomy" id="990650"/>
    <lineage>
        <taxon>Eukaryota</taxon>
        <taxon>Fungi</taxon>
        <taxon>Dikarya</taxon>
        <taxon>Basidiomycota</taxon>
        <taxon>Agaricomycotina</taxon>
        <taxon>Agaricomycetes</taxon>
        <taxon>Phallomycetidae</taxon>
        <taxon>Geastrales</taxon>
        <taxon>Sphaerobolaceae</taxon>
        <taxon>Sphaerobolus</taxon>
    </lineage>
</organism>
<keyword evidence="1" id="KW-0472">Membrane</keyword>
<dbReference type="EMBL" id="KN837896">
    <property type="protein sequence ID" value="KIJ22883.1"/>
    <property type="molecule type" value="Genomic_DNA"/>
</dbReference>
<keyword evidence="1" id="KW-0812">Transmembrane</keyword>
<proteinExistence type="predicted"/>
<reference evidence="2 3" key="1">
    <citation type="submission" date="2014-06" db="EMBL/GenBank/DDBJ databases">
        <title>Evolutionary Origins and Diversification of the Mycorrhizal Mutualists.</title>
        <authorList>
            <consortium name="DOE Joint Genome Institute"/>
            <consortium name="Mycorrhizal Genomics Consortium"/>
            <person name="Kohler A."/>
            <person name="Kuo A."/>
            <person name="Nagy L.G."/>
            <person name="Floudas D."/>
            <person name="Copeland A."/>
            <person name="Barry K.W."/>
            <person name="Cichocki N."/>
            <person name="Veneault-Fourrey C."/>
            <person name="LaButti K."/>
            <person name="Lindquist E.A."/>
            <person name="Lipzen A."/>
            <person name="Lundell T."/>
            <person name="Morin E."/>
            <person name="Murat C."/>
            <person name="Riley R."/>
            <person name="Ohm R."/>
            <person name="Sun H."/>
            <person name="Tunlid A."/>
            <person name="Henrissat B."/>
            <person name="Grigoriev I.V."/>
            <person name="Hibbett D.S."/>
            <person name="Martin F."/>
        </authorList>
    </citation>
    <scope>NUCLEOTIDE SEQUENCE [LARGE SCALE GENOMIC DNA]</scope>
    <source>
        <strain evidence="2 3">SS14</strain>
    </source>
</reference>
<dbReference type="OrthoDB" id="196103at2759"/>
<keyword evidence="3" id="KW-1185">Reference proteome</keyword>
<evidence type="ECO:0000313" key="3">
    <source>
        <dbReference type="Proteomes" id="UP000054279"/>
    </source>
</evidence>
<dbReference type="AlphaFoldDB" id="A0A0C9T288"/>
<accession>A0A0C9T288</accession>
<sequence length="58" mass="6242">MLSYPTEGQKGRAIASFWVIFNIAGAVGGFMSFGLNFKSKAGTVSDSTCQFSPHLFAY</sequence>
<name>A0A0C9T288_SPHS4</name>
<keyword evidence="1" id="KW-1133">Transmembrane helix</keyword>
<evidence type="ECO:0000256" key="1">
    <source>
        <dbReference type="SAM" id="Phobius"/>
    </source>
</evidence>